<dbReference type="EMBL" id="JAGPXB010000016">
    <property type="protein sequence ID" value="MBQ0909745.1"/>
    <property type="molecule type" value="Genomic_DNA"/>
</dbReference>
<dbReference type="PANTHER" id="PTHR23077">
    <property type="entry name" value="AAA-FAMILY ATPASE"/>
    <property type="match status" value="1"/>
</dbReference>
<keyword evidence="5" id="KW-1185">Reference proteome</keyword>
<dbReference type="InterPro" id="IPR027417">
    <property type="entry name" value="P-loop_NTPase"/>
</dbReference>
<evidence type="ECO:0000256" key="1">
    <source>
        <dbReference type="RuleBase" id="RU003651"/>
    </source>
</evidence>
<keyword evidence="1" id="KW-0067">ATP-binding</keyword>
<proteinExistence type="inferred from homology"/>
<dbReference type="SMART" id="SM00382">
    <property type="entry name" value="AAA"/>
    <property type="match status" value="1"/>
</dbReference>
<feature type="domain" description="Protein kinase" evidence="3">
    <location>
        <begin position="16"/>
        <end position="296"/>
    </location>
</feature>
<evidence type="ECO:0000259" key="3">
    <source>
        <dbReference type="PROSITE" id="PS50011"/>
    </source>
</evidence>
<dbReference type="Gene3D" id="3.40.50.300">
    <property type="entry name" value="P-loop containing nucleotide triphosphate hydrolases"/>
    <property type="match status" value="1"/>
</dbReference>
<feature type="region of interest" description="Disordered" evidence="2">
    <location>
        <begin position="585"/>
        <end position="604"/>
    </location>
</feature>
<dbReference type="Pfam" id="PF00004">
    <property type="entry name" value="AAA"/>
    <property type="match status" value="1"/>
</dbReference>
<feature type="compositionally biased region" description="Polar residues" evidence="2">
    <location>
        <begin position="586"/>
        <end position="596"/>
    </location>
</feature>
<dbReference type="InterPro" id="IPR003960">
    <property type="entry name" value="ATPase_AAA_CS"/>
</dbReference>
<evidence type="ECO:0000313" key="4">
    <source>
        <dbReference type="EMBL" id="MBQ0909745.1"/>
    </source>
</evidence>
<reference evidence="4 5" key="1">
    <citation type="submission" date="2021-04" db="EMBL/GenBank/DDBJ databases">
        <title>Description of novel Flavobacterium sp. F-328.</title>
        <authorList>
            <person name="Saticioglu I.B."/>
        </authorList>
    </citation>
    <scope>NUCLEOTIDE SEQUENCE [LARGE SCALE GENOMIC DNA]</scope>
    <source>
        <strain evidence="4 5">F-328</strain>
    </source>
</reference>
<dbReference type="SUPFAM" id="SSF56112">
    <property type="entry name" value="Protein kinase-like (PK-like)"/>
    <property type="match status" value="1"/>
</dbReference>
<dbReference type="Gene3D" id="1.10.8.60">
    <property type="match status" value="1"/>
</dbReference>
<dbReference type="Pfam" id="PF17862">
    <property type="entry name" value="AAA_lid_3"/>
    <property type="match status" value="1"/>
</dbReference>
<dbReference type="InterPro" id="IPR050168">
    <property type="entry name" value="AAA_ATPase_domain"/>
</dbReference>
<dbReference type="PROSITE" id="PS50011">
    <property type="entry name" value="PROTEIN_KINASE_DOM"/>
    <property type="match status" value="1"/>
</dbReference>
<dbReference type="InterPro" id="IPR000719">
    <property type="entry name" value="Prot_kinase_dom"/>
</dbReference>
<dbReference type="Gene3D" id="3.30.200.20">
    <property type="entry name" value="Phosphorylase Kinase, domain 1"/>
    <property type="match status" value="1"/>
</dbReference>
<dbReference type="PROSITE" id="PS00674">
    <property type="entry name" value="AAA"/>
    <property type="match status" value="1"/>
</dbReference>
<gene>
    <name evidence="4" type="ORF">KBJ98_13610</name>
</gene>
<dbReference type="InterPro" id="IPR041569">
    <property type="entry name" value="AAA_lid_3"/>
</dbReference>
<evidence type="ECO:0000256" key="2">
    <source>
        <dbReference type="SAM" id="MobiDB-lite"/>
    </source>
</evidence>
<dbReference type="InterPro" id="IPR003959">
    <property type="entry name" value="ATPase_AAA_core"/>
</dbReference>
<comment type="caution">
    <text evidence="4">The sequence shown here is derived from an EMBL/GenBank/DDBJ whole genome shotgun (WGS) entry which is preliminary data.</text>
</comment>
<dbReference type="InterPro" id="IPR011009">
    <property type="entry name" value="Kinase-like_dom_sf"/>
</dbReference>
<dbReference type="Gene3D" id="1.10.510.10">
    <property type="entry name" value="Transferase(Phosphotransferase) domain 1"/>
    <property type="match status" value="1"/>
</dbReference>
<name>A0ABS5D6T3_9FLAO</name>
<accession>A0ABS5D6T3</accession>
<keyword evidence="1" id="KW-0547">Nucleotide-binding</keyword>
<protein>
    <submittedName>
        <fullName evidence="4">AAA family ATPase</fullName>
    </submittedName>
</protein>
<sequence length="604" mass="68719">MFKKMLSKNFSINGDYKVLLFVKQGLYADTYRVKGNDGKLYFLKLFNYSKLHKSAFDDNKNILEIELVKSIQHSKLITYKDSGEIIIENKKYAFLVLDFIAGETLSEKIIRERYTSLYDIKSLVIGILEGVKYLHQQANPIIHNEITLQNVMLDLAKANPEPKIIDFGYAREFHQSSKVFNREGLNPNFLASECFHNIYSPQSDLFSVGIILYQLIYISLPWIIDGSKFKGQQSELEDKIINERTKKINFPDVSDDIIDFNEEIIKIIKRALHTDTEVRFSSADEFIKALRGEIIVDDIDTVQIQKSDKDTINKKAKFSSVAKGKGFSAIAGMEELKNQLQVEVIDALRNSEEYEKYGVTIPNGMLLYGPPGCGKTFFAKHFAEEVGFNFMLIKPSSLKSRFVNATQENIAKMFEEAEENAPTIIFIDEINELAPNRDSDAHEMSKSAVNEMLAQMDRTGEKGIFIIGATNYPHMIDPAILRAGRLDKKIYLSPPDFAARKAMFEMCLKSRPIDFGMDYEKLATLTDNFVAADIELLVNDAARNALRSKGRITMEVIENVIKNAQPSVSIAELHKYERLRKKMDGLNTSTNNSTNERPIIGFKK</sequence>
<evidence type="ECO:0000313" key="5">
    <source>
        <dbReference type="Proteomes" id="UP000679008"/>
    </source>
</evidence>
<dbReference type="SUPFAM" id="SSF52540">
    <property type="entry name" value="P-loop containing nucleoside triphosphate hydrolases"/>
    <property type="match status" value="1"/>
</dbReference>
<dbReference type="Pfam" id="PF00069">
    <property type="entry name" value="Pkinase"/>
    <property type="match status" value="1"/>
</dbReference>
<organism evidence="4 5">
    <name type="scientific">Flavobacterium erciyesense</name>
    <dbReference type="NCBI Taxonomy" id="2825842"/>
    <lineage>
        <taxon>Bacteria</taxon>
        <taxon>Pseudomonadati</taxon>
        <taxon>Bacteroidota</taxon>
        <taxon>Flavobacteriia</taxon>
        <taxon>Flavobacteriales</taxon>
        <taxon>Flavobacteriaceae</taxon>
        <taxon>Flavobacterium</taxon>
    </lineage>
</organism>
<comment type="similarity">
    <text evidence="1">Belongs to the AAA ATPase family.</text>
</comment>
<dbReference type="Proteomes" id="UP000679008">
    <property type="component" value="Unassembled WGS sequence"/>
</dbReference>
<dbReference type="InterPro" id="IPR003593">
    <property type="entry name" value="AAA+_ATPase"/>
</dbReference>